<evidence type="ECO:0000313" key="8">
    <source>
        <dbReference type="EMBL" id="KNC98946.1"/>
    </source>
</evidence>
<dbReference type="VEuPathDB" id="FungiDB:SPPG_05906"/>
<dbReference type="RefSeq" id="XP_016606986.1">
    <property type="nucleotide sequence ID" value="XM_016754114.1"/>
</dbReference>
<evidence type="ECO:0000256" key="6">
    <source>
        <dbReference type="SAM" id="MobiDB-lite"/>
    </source>
</evidence>
<feature type="compositionally biased region" description="Basic and acidic residues" evidence="6">
    <location>
        <begin position="102"/>
        <end position="149"/>
    </location>
</feature>
<dbReference type="EMBL" id="KQ257459">
    <property type="protein sequence ID" value="KNC98946.1"/>
    <property type="molecule type" value="Genomic_DNA"/>
</dbReference>
<dbReference type="GeneID" id="27689250"/>
<protein>
    <recommendedName>
        <fullName evidence="7">Plectin/eS10 N-terminal domain-containing protein</fullName>
    </recommendedName>
</protein>
<keyword evidence="9" id="KW-1185">Reference proteome</keyword>
<dbReference type="FunFam" id="1.10.10.10:FF:000025">
    <property type="entry name" value="40S ribosomal protein S10"/>
    <property type="match status" value="1"/>
</dbReference>
<dbReference type="OrthoDB" id="5211809at2759"/>
<evidence type="ECO:0000256" key="5">
    <source>
        <dbReference type="ARBA" id="ARBA00023274"/>
    </source>
</evidence>
<evidence type="ECO:0000256" key="4">
    <source>
        <dbReference type="ARBA" id="ARBA00022980"/>
    </source>
</evidence>
<dbReference type="STRING" id="645134.A0A0L0HD54"/>
<dbReference type="eggNOG" id="KOG3344">
    <property type="taxonomic scope" value="Eukaryota"/>
</dbReference>
<evidence type="ECO:0000259" key="7">
    <source>
        <dbReference type="Pfam" id="PF03501"/>
    </source>
</evidence>
<dbReference type="GO" id="GO:0003735">
    <property type="term" value="F:structural constituent of ribosome"/>
    <property type="evidence" value="ECO:0007669"/>
    <property type="project" value="TreeGrafter"/>
</dbReference>
<dbReference type="Proteomes" id="UP000053201">
    <property type="component" value="Unassembled WGS sequence"/>
</dbReference>
<dbReference type="OMA" id="YRRRDQE"/>
<comment type="similarity">
    <text evidence="2">Belongs to the eukaryotic ribosomal protein eS10 family.</text>
</comment>
<dbReference type="InterPro" id="IPR005326">
    <property type="entry name" value="Plectin_eS10_N"/>
</dbReference>
<evidence type="ECO:0000313" key="9">
    <source>
        <dbReference type="Proteomes" id="UP000053201"/>
    </source>
</evidence>
<proteinExistence type="inferred from homology"/>
<evidence type="ECO:0000256" key="2">
    <source>
        <dbReference type="ARBA" id="ARBA00007278"/>
    </source>
</evidence>
<dbReference type="InterPro" id="IPR036388">
    <property type="entry name" value="WH-like_DNA-bd_sf"/>
</dbReference>
<dbReference type="InParanoid" id="A0A0L0HD54"/>
<gene>
    <name evidence="8" type="ORF">SPPG_05906</name>
</gene>
<feature type="compositionally biased region" description="Gly residues" evidence="6">
    <location>
        <begin position="151"/>
        <end position="162"/>
    </location>
</feature>
<dbReference type="FunCoup" id="A0A0L0HD54">
    <property type="interactions" value="482"/>
</dbReference>
<name>A0A0L0HD54_SPIPD</name>
<keyword evidence="5" id="KW-0687">Ribonucleoprotein</keyword>
<dbReference type="PANTHER" id="PTHR12146:SF0">
    <property type="entry name" value="RIBOSOMAL PROTEIN S10"/>
    <property type="match status" value="1"/>
</dbReference>
<dbReference type="InterPro" id="IPR037447">
    <property type="entry name" value="Ribosomal_eS10"/>
</dbReference>
<keyword evidence="4" id="KW-0689">Ribosomal protein</keyword>
<dbReference type="GO" id="GO:0003723">
    <property type="term" value="F:RNA binding"/>
    <property type="evidence" value="ECO:0007669"/>
    <property type="project" value="TreeGrafter"/>
</dbReference>
<sequence length="162" mass="18859">MLIPKNNRKKIYQYLFQEGVMVAKKDFNAPKHQDVDVPNLQVIKALQSMASRGYVATRFSWQYYYYYLTNEGIEYLREYLHLPPEIVPRTFIKTTKSGPRPGRPEGDRPPRGDGERFRPRGDGEREYRRRDDRPGEKKEGAAGDWRPEFRGGVGRGGPRPAQ</sequence>
<dbReference type="PANTHER" id="PTHR12146">
    <property type="entry name" value="40S RIBOSOMAL PROTEIN S10"/>
    <property type="match status" value="1"/>
</dbReference>
<evidence type="ECO:0000256" key="3">
    <source>
        <dbReference type="ARBA" id="ARBA00022490"/>
    </source>
</evidence>
<evidence type="ECO:0000256" key="1">
    <source>
        <dbReference type="ARBA" id="ARBA00004496"/>
    </source>
</evidence>
<organism evidence="8 9">
    <name type="scientific">Spizellomyces punctatus (strain DAOM BR117)</name>
    <dbReference type="NCBI Taxonomy" id="645134"/>
    <lineage>
        <taxon>Eukaryota</taxon>
        <taxon>Fungi</taxon>
        <taxon>Fungi incertae sedis</taxon>
        <taxon>Chytridiomycota</taxon>
        <taxon>Chytridiomycota incertae sedis</taxon>
        <taxon>Chytridiomycetes</taxon>
        <taxon>Spizellomycetales</taxon>
        <taxon>Spizellomycetaceae</taxon>
        <taxon>Spizellomyces</taxon>
    </lineage>
</organism>
<comment type="subcellular location">
    <subcellularLocation>
        <location evidence="1">Cytoplasm</location>
    </subcellularLocation>
</comment>
<dbReference type="Gene3D" id="1.10.10.10">
    <property type="entry name" value="Winged helix-like DNA-binding domain superfamily/Winged helix DNA-binding domain"/>
    <property type="match status" value="1"/>
</dbReference>
<reference evidence="8 9" key="1">
    <citation type="submission" date="2009-08" db="EMBL/GenBank/DDBJ databases">
        <title>The Genome Sequence of Spizellomyces punctatus strain DAOM BR117.</title>
        <authorList>
            <consortium name="The Broad Institute Genome Sequencing Platform"/>
            <person name="Russ C."/>
            <person name="Cuomo C."/>
            <person name="Shea T."/>
            <person name="Young S.K."/>
            <person name="Zeng Q."/>
            <person name="Koehrsen M."/>
            <person name="Haas B."/>
            <person name="Borodovsky M."/>
            <person name="Guigo R."/>
            <person name="Alvarado L."/>
            <person name="Berlin A."/>
            <person name="Bochicchio J."/>
            <person name="Borenstein D."/>
            <person name="Chapman S."/>
            <person name="Chen Z."/>
            <person name="Engels R."/>
            <person name="Freedman E."/>
            <person name="Gellesch M."/>
            <person name="Goldberg J."/>
            <person name="Griggs A."/>
            <person name="Gujja S."/>
            <person name="Heiman D."/>
            <person name="Hepburn T."/>
            <person name="Howarth C."/>
            <person name="Jen D."/>
            <person name="Larson L."/>
            <person name="Lewis B."/>
            <person name="Mehta T."/>
            <person name="Park D."/>
            <person name="Pearson M."/>
            <person name="Roberts A."/>
            <person name="Saif S."/>
            <person name="Shenoy N."/>
            <person name="Sisk P."/>
            <person name="Stolte C."/>
            <person name="Sykes S."/>
            <person name="Thomson T."/>
            <person name="Walk T."/>
            <person name="White J."/>
            <person name="Yandava C."/>
            <person name="Burger G."/>
            <person name="Gray M.W."/>
            <person name="Holland P.W.H."/>
            <person name="King N."/>
            <person name="Lang F.B.F."/>
            <person name="Roger A.J."/>
            <person name="Ruiz-Trillo I."/>
            <person name="Lander E."/>
            <person name="Nusbaum C."/>
        </authorList>
    </citation>
    <scope>NUCLEOTIDE SEQUENCE [LARGE SCALE GENOMIC DNA]</scope>
    <source>
        <strain evidence="8 9">DAOM BR117</strain>
    </source>
</reference>
<keyword evidence="3" id="KW-0963">Cytoplasm</keyword>
<feature type="domain" description="Plectin/eS10 N-terminal" evidence="7">
    <location>
        <begin position="3"/>
        <end position="94"/>
    </location>
</feature>
<feature type="region of interest" description="Disordered" evidence="6">
    <location>
        <begin position="91"/>
        <end position="162"/>
    </location>
</feature>
<accession>A0A0L0HD54</accession>
<dbReference type="Pfam" id="PF03501">
    <property type="entry name" value="S10_plectin"/>
    <property type="match status" value="1"/>
</dbReference>
<dbReference type="GO" id="GO:0022627">
    <property type="term" value="C:cytosolic small ribosomal subunit"/>
    <property type="evidence" value="ECO:0007669"/>
    <property type="project" value="TreeGrafter"/>
</dbReference>
<dbReference type="AlphaFoldDB" id="A0A0L0HD54"/>